<dbReference type="WBParaSite" id="PDA_v2.g13576.t1">
    <property type="protein sequence ID" value="PDA_v2.g13576.t1"/>
    <property type="gene ID" value="PDA_v2.g13576"/>
</dbReference>
<name>A0A914PDN7_9BILA</name>
<proteinExistence type="predicted"/>
<evidence type="ECO:0000313" key="2">
    <source>
        <dbReference type="Proteomes" id="UP000887578"/>
    </source>
</evidence>
<keyword evidence="2" id="KW-1185">Reference proteome</keyword>
<dbReference type="Proteomes" id="UP000887578">
    <property type="component" value="Unplaced"/>
</dbReference>
<protein>
    <submittedName>
        <fullName evidence="3">Uncharacterized protein</fullName>
    </submittedName>
</protein>
<evidence type="ECO:0000256" key="1">
    <source>
        <dbReference type="SAM" id="MobiDB-lite"/>
    </source>
</evidence>
<evidence type="ECO:0000313" key="3">
    <source>
        <dbReference type="WBParaSite" id="PDA_v2.g13576.t1"/>
    </source>
</evidence>
<reference evidence="3" key="1">
    <citation type="submission" date="2022-11" db="UniProtKB">
        <authorList>
            <consortium name="WormBaseParasite"/>
        </authorList>
    </citation>
    <scope>IDENTIFICATION</scope>
</reference>
<dbReference type="AlphaFoldDB" id="A0A914PDN7"/>
<accession>A0A914PDN7</accession>
<feature type="region of interest" description="Disordered" evidence="1">
    <location>
        <begin position="38"/>
        <end position="72"/>
    </location>
</feature>
<sequence>MIYHLKQISCLKPSAPYNSDSDEDVKVNGNLIEEKEIGASSAPFKSDSDDVVKGPKKKGIEGNSDAPIDIDSSNSEAPIVIASCESDVSLDEKVKSSFAAGDSCIKIDNSYDEILKGIKFFWLSKTFLSLTLELK</sequence>
<organism evidence="2 3">
    <name type="scientific">Panagrolaimus davidi</name>
    <dbReference type="NCBI Taxonomy" id="227884"/>
    <lineage>
        <taxon>Eukaryota</taxon>
        <taxon>Metazoa</taxon>
        <taxon>Ecdysozoa</taxon>
        <taxon>Nematoda</taxon>
        <taxon>Chromadorea</taxon>
        <taxon>Rhabditida</taxon>
        <taxon>Tylenchina</taxon>
        <taxon>Panagrolaimomorpha</taxon>
        <taxon>Panagrolaimoidea</taxon>
        <taxon>Panagrolaimidae</taxon>
        <taxon>Panagrolaimus</taxon>
    </lineage>
</organism>